<feature type="transmembrane region" description="Helical" evidence="1">
    <location>
        <begin position="33"/>
        <end position="54"/>
    </location>
</feature>
<keyword evidence="1" id="KW-1133">Transmembrane helix</keyword>
<sequence>MSAGLVVRGRVRHVGTPSGLFGRSTKVSGMNRSLAAVAGGFSGTTVLTVLLLLFEVETRSQIGMFEVVARFVGVPGNTTVGFALFVLAGTVAWPLLFVAAEESIPGTDPAIKGLGVGALLWIPFVLLGRGDLAGAIVLAFGGMTLVAHLAYGYVTGAVYARLTGRTPPTESFGDEAEPM</sequence>
<feature type="transmembrane region" description="Helical" evidence="1">
    <location>
        <begin position="74"/>
        <end position="98"/>
    </location>
</feature>
<comment type="caution">
    <text evidence="2">The sequence shown here is derived from an EMBL/GenBank/DDBJ whole genome shotgun (WGS) entry which is preliminary data.</text>
</comment>
<evidence type="ECO:0000313" key="3">
    <source>
        <dbReference type="Proteomes" id="UP000011585"/>
    </source>
</evidence>
<dbReference type="InterPro" id="IPR046739">
    <property type="entry name" value="DUF6789"/>
</dbReference>
<dbReference type="EMBL" id="AOHT01000024">
    <property type="protein sequence ID" value="ELY28594.1"/>
    <property type="molecule type" value="Genomic_DNA"/>
</dbReference>
<gene>
    <name evidence="2" type="ORF">C499_08025</name>
</gene>
<evidence type="ECO:0000313" key="2">
    <source>
        <dbReference type="EMBL" id="ELY28594.1"/>
    </source>
</evidence>
<proteinExistence type="predicted"/>
<feature type="transmembrane region" description="Helical" evidence="1">
    <location>
        <begin position="110"/>
        <end position="127"/>
    </location>
</feature>
<reference evidence="2 3" key="1">
    <citation type="journal article" date="2014" name="PLoS Genet.">
        <title>Phylogenetically driven sequencing of extremely halophilic archaea reveals strategies for static and dynamic osmo-response.</title>
        <authorList>
            <person name="Becker E.A."/>
            <person name="Seitzer P.M."/>
            <person name="Tritt A."/>
            <person name="Larsen D."/>
            <person name="Krusor M."/>
            <person name="Yao A.I."/>
            <person name="Wu D."/>
            <person name="Madern D."/>
            <person name="Eisen J.A."/>
            <person name="Darling A.E."/>
            <person name="Facciotti M.T."/>
        </authorList>
    </citation>
    <scope>NUCLEOTIDE SEQUENCE [LARGE SCALE GENOMIC DNA]</scope>
    <source>
        <strain evidence="2 3">DSM 11551</strain>
    </source>
</reference>
<feature type="transmembrane region" description="Helical" evidence="1">
    <location>
        <begin position="133"/>
        <end position="154"/>
    </location>
</feature>
<dbReference type="AlphaFoldDB" id="L9UUS2"/>
<name>L9UUS2_HALBP</name>
<keyword evidence="1" id="KW-0812">Transmembrane</keyword>
<dbReference type="Pfam" id="PF20587">
    <property type="entry name" value="DUF6789"/>
    <property type="match status" value="1"/>
</dbReference>
<accession>L9UUS2</accession>
<evidence type="ECO:0000256" key="1">
    <source>
        <dbReference type="SAM" id="Phobius"/>
    </source>
</evidence>
<keyword evidence="1" id="KW-0472">Membrane</keyword>
<protein>
    <submittedName>
        <fullName evidence="2">Uncharacterized protein</fullName>
    </submittedName>
</protein>
<organism evidence="2 3">
    <name type="scientific">Halogeometricum borinquense (strain ATCC 700274 / DSM 11551 / JCM 10706 / KCTC 4070 / PR3)</name>
    <dbReference type="NCBI Taxonomy" id="469382"/>
    <lineage>
        <taxon>Archaea</taxon>
        <taxon>Methanobacteriati</taxon>
        <taxon>Methanobacteriota</taxon>
        <taxon>Stenosarchaea group</taxon>
        <taxon>Halobacteria</taxon>
        <taxon>Halobacteriales</taxon>
        <taxon>Haloferacaceae</taxon>
        <taxon>Halogeometricum</taxon>
    </lineage>
</organism>
<dbReference type="Proteomes" id="UP000011585">
    <property type="component" value="Unassembled WGS sequence"/>
</dbReference>